<evidence type="ECO:0000313" key="8">
    <source>
        <dbReference type="EMBL" id="RIA79188.1"/>
    </source>
</evidence>
<evidence type="ECO:0000256" key="1">
    <source>
        <dbReference type="ARBA" id="ARBA00022723"/>
    </source>
</evidence>
<organism evidence="9 10">
    <name type="scientific">Glomus cerebriforme</name>
    <dbReference type="NCBI Taxonomy" id="658196"/>
    <lineage>
        <taxon>Eukaryota</taxon>
        <taxon>Fungi</taxon>
        <taxon>Fungi incertae sedis</taxon>
        <taxon>Mucoromycota</taxon>
        <taxon>Glomeromycotina</taxon>
        <taxon>Glomeromycetes</taxon>
        <taxon>Glomerales</taxon>
        <taxon>Glomeraceae</taxon>
        <taxon>Glomus</taxon>
    </lineage>
</organism>
<evidence type="ECO:0000313" key="9">
    <source>
        <dbReference type="EMBL" id="RIA79194.1"/>
    </source>
</evidence>
<dbReference type="SMART" id="SM00355">
    <property type="entry name" value="ZnF_C2H2"/>
    <property type="match status" value="3"/>
</dbReference>
<gene>
    <name evidence="9" type="ORF">C1645_841304</name>
    <name evidence="8" type="ORF">C1645_841316</name>
</gene>
<dbReference type="PANTHER" id="PTHR24379">
    <property type="entry name" value="KRAB AND ZINC FINGER DOMAIN-CONTAINING"/>
    <property type="match status" value="1"/>
</dbReference>
<keyword evidence="10" id="KW-1185">Reference proteome</keyword>
<dbReference type="STRING" id="658196.A0A397SA44"/>
<evidence type="ECO:0000256" key="6">
    <source>
        <dbReference type="SAM" id="MobiDB-lite"/>
    </source>
</evidence>
<dbReference type="GO" id="GO:0008270">
    <property type="term" value="F:zinc ion binding"/>
    <property type="evidence" value="ECO:0007669"/>
    <property type="project" value="UniProtKB-KW"/>
</dbReference>
<keyword evidence="4" id="KW-0862">Zinc</keyword>
<feature type="region of interest" description="Disordered" evidence="6">
    <location>
        <begin position="1"/>
        <end position="21"/>
    </location>
</feature>
<evidence type="ECO:0000256" key="4">
    <source>
        <dbReference type="ARBA" id="ARBA00022833"/>
    </source>
</evidence>
<sequence>MEGPTTDPTTRALTPPMEVPTTEVPTTEMEALTIEETKVPTDNPEVQVTATEVPTTKVESHPSTITKLKCKLCENEYEDNKSFNKHAKIHGYRVLCRFCSQVFFDKATLDFHYMIKHDKSVFCRECGKKFWLQKGLDEHIMNVHRGDKNKERKERKSKGKVKIGMGPWEVTGKKFGKSFPIREEIRDFNAIIQFSLFVL</sequence>
<dbReference type="EMBL" id="QKYT01001480">
    <property type="protein sequence ID" value="RIA79188.1"/>
    <property type="molecule type" value="Genomic_DNA"/>
</dbReference>
<keyword evidence="3 5" id="KW-0863">Zinc-finger</keyword>
<dbReference type="EMBL" id="QKYT01001476">
    <property type="protein sequence ID" value="RIA79194.1"/>
    <property type="molecule type" value="Genomic_DNA"/>
</dbReference>
<dbReference type="InterPro" id="IPR013087">
    <property type="entry name" value="Znf_C2H2_type"/>
</dbReference>
<dbReference type="InterPro" id="IPR036236">
    <property type="entry name" value="Znf_C2H2_sf"/>
</dbReference>
<reference evidence="9 10" key="1">
    <citation type="submission" date="2018-06" db="EMBL/GenBank/DDBJ databases">
        <title>Comparative genomics reveals the genomic features of Rhizophagus irregularis, R. cerebriforme, R. diaphanum and Gigaspora rosea, and their symbiotic lifestyle signature.</title>
        <authorList>
            <person name="Morin E."/>
            <person name="San Clemente H."/>
            <person name="Chen E.C.H."/>
            <person name="De La Providencia I."/>
            <person name="Hainaut M."/>
            <person name="Kuo A."/>
            <person name="Kohler A."/>
            <person name="Murat C."/>
            <person name="Tang N."/>
            <person name="Roy S."/>
            <person name="Loubradou J."/>
            <person name="Henrissat B."/>
            <person name="Grigoriev I.V."/>
            <person name="Corradi N."/>
            <person name="Roux C."/>
            <person name="Martin F.M."/>
        </authorList>
    </citation>
    <scope>NUCLEOTIDE SEQUENCE [LARGE SCALE GENOMIC DNA]</scope>
    <source>
        <strain evidence="9 10">DAOM 227022</strain>
    </source>
</reference>
<dbReference type="PROSITE" id="PS50157">
    <property type="entry name" value="ZINC_FINGER_C2H2_2"/>
    <property type="match status" value="1"/>
</dbReference>
<proteinExistence type="predicted"/>
<protein>
    <recommendedName>
        <fullName evidence="7">C2H2-type domain-containing protein</fullName>
    </recommendedName>
</protein>
<dbReference type="Gene3D" id="3.30.160.60">
    <property type="entry name" value="Classic Zinc Finger"/>
    <property type="match status" value="1"/>
</dbReference>
<evidence type="ECO:0000256" key="5">
    <source>
        <dbReference type="PROSITE-ProRule" id="PRU00042"/>
    </source>
</evidence>
<keyword evidence="2" id="KW-0677">Repeat</keyword>
<keyword evidence="1" id="KW-0479">Metal-binding</keyword>
<accession>A0A397SA44</accession>
<name>A0A397SA44_9GLOM</name>
<comment type="caution">
    <text evidence="9">The sequence shown here is derived from an EMBL/GenBank/DDBJ whole genome shotgun (WGS) entry which is preliminary data.</text>
</comment>
<dbReference type="AlphaFoldDB" id="A0A397SA44"/>
<evidence type="ECO:0000259" key="7">
    <source>
        <dbReference type="PROSITE" id="PS50157"/>
    </source>
</evidence>
<evidence type="ECO:0000313" key="10">
    <source>
        <dbReference type="Proteomes" id="UP000265703"/>
    </source>
</evidence>
<dbReference type="OrthoDB" id="8117402at2759"/>
<evidence type="ECO:0000256" key="3">
    <source>
        <dbReference type="ARBA" id="ARBA00022771"/>
    </source>
</evidence>
<feature type="domain" description="C2H2-type" evidence="7">
    <location>
        <begin position="121"/>
        <end position="149"/>
    </location>
</feature>
<dbReference type="SUPFAM" id="SSF57667">
    <property type="entry name" value="beta-beta-alpha zinc fingers"/>
    <property type="match status" value="1"/>
</dbReference>
<dbReference type="PANTHER" id="PTHR24379:SF121">
    <property type="entry name" value="C2H2-TYPE DOMAIN-CONTAINING PROTEIN"/>
    <property type="match status" value="1"/>
</dbReference>
<evidence type="ECO:0000256" key="2">
    <source>
        <dbReference type="ARBA" id="ARBA00022737"/>
    </source>
</evidence>
<dbReference type="Proteomes" id="UP000265703">
    <property type="component" value="Unassembled WGS sequence"/>
</dbReference>
<dbReference type="PROSITE" id="PS00028">
    <property type="entry name" value="ZINC_FINGER_C2H2_1"/>
    <property type="match status" value="2"/>
</dbReference>
<feature type="compositionally biased region" description="Polar residues" evidence="6">
    <location>
        <begin position="1"/>
        <end position="12"/>
    </location>
</feature>